<gene>
    <name evidence="1" type="ORF">SAMN05216174_12063</name>
</gene>
<organism evidence="1 2">
    <name type="scientific">Actinokineospora iranica</name>
    <dbReference type="NCBI Taxonomy" id="1271860"/>
    <lineage>
        <taxon>Bacteria</taxon>
        <taxon>Bacillati</taxon>
        <taxon>Actinomycetota</taxon>
        <taxon>Actinomycetes</taxon>
        <taxon>Pseudonocardiales</taxon>
        <taxon>Pseudonocardiaceae</taxon>
        <taxon>Actinokineospora</taxon>
    </lineage>
</organism>
<dbReference type="OrthoDB" id="3698706at2"/>
<dbReference type="Proteomes" id="UP000199501">
    <property type="component" value="Unassembled WGS sequence"/>
</dbReference>
<dbReference type="STRING" id="1271860.SAMN05216174_12063"/>
<dbReference type="RefSeq" id="WP_139191032.1">
    <property type="nucleotide sequence ID" value="NZ_FMZZ01000020.1"/>
</dbReference>
<proteinExistence type="predicted"/>
<name>A0A1G6Y882_9PSEU</name>
<dbReference type="EMBL" id="FMZZ01000020">
    <property type="protein sequence ID" value="SDD86203.1"/>
    <property type="molecule type" value="Genomic_DNA"/>
</dbReference>
<reference evidence="2" key="1">
    <citation type="submission" date="2016-10" db="EMBL/GenBank/DDBJ databases">
        <authorList>
            <person name="Varghese N."/>
            <person name="Submissions S."/>
        </authorList>
    </citation>
    <scope>NUCLEOTIDE SEQUENCE [LARGE SCALE GENOMIC DNA]</scope>
    <source>
        <strain evidence="2">IBRC-M 10403</strain>
    </source>
</reference>
<protein>
    <submittedName>
        <fullName evidence="1">Uncharacterized protein</fullName>
    </submittedName>
</protein>
<keyword evidence="2" id="KW-1185">Reference proteome</keyword>
<dbReference type="AlphaFoldDB" id="A0A1G6Y882"/>
<sequence length="69" mass="7667">MTTAVRRLNPLTVEAALRGRRAYRDLLAPEAAEVLRILARRGDPLDQVAELLDVDPHKIAGRLTAARPR</sequence>
<evidence type="ECO:0000313" key="1">
    <source>
        <dbReference type="EMBL" id="SDD86203.1"/>
    </source>
</evidence>
<accession>A0A1G6Y882</accession>
<evidence type="ECO:0000313" key="2">
    <source>
        <dbReference type="Proteomes" id="UP000199501"/>
    </source>
</evidence>